<feature type="transmembrane region" description="Helical" evidence="1">
    <location>
        <begin position="156"/>
        <end position="174"/>
    </location>
</feature>
<dbReference type="Proteomes" id="UP000215546">
    <property type="component" value="Unassembled WGS sequence"/>
</dbReference>
<keyword evidence="1" id="KW-0472">Membrane</keyword>
<dbReference type="AlphaFoldDB" id="A0A233VFA3"/>
<comment type="caution">
    <text evidence="2">The sequence shown here is derived from an EMBL/GenBank/DDBJ whole genome shotgun (WGS) entry which is preliminary data.</text>
</comment>
<sequence>MDDKKQDFKSNLKSYVSDEKIVQPDDYFEEKPVEDVDDVNKVSDVTGAQESTKSNDDYFAEINQKYTNKQRKEDNEEYENYKQNDSPDWYLRCVKFISGYADKIYDFYASTKHGIIYSFLTSGLIAALTSAVWVSVTTQGSLGELSKVFHRPTISIMNLILVPLINYVMTRFIYMFTKKYMRPTPPPCTRDVKGGVFSIINGLFMFMLTPLGFIGSIIGCFTGMIAYSATFLDLYLEKDSFKVGLKSFIAQIVIKVIVFILEMLLVALVGILIYNSFSNMIR</sequence>
<proteinExistence type="predicted"/>
<keyword evidence="1" id="KW-0812">Transmembrane</keyword>
<feature type="transmembrane region" description="Helical" evidence="1">
    <location>
        <begin position="115"/>
        <end position="136"/>
    </location>
</feature>
<feature type="transmembrane region" description="Helical" evidence="1">
    <location>
        <begin position="248"/>
        <end position="274"/>
    </location>
</feature>
<keyword evidence="1" id="KW-1133">Transmembrane helix</keyword>
<dbReference type="EMBL" id="NDYE01000021">
    <property type="protein sequence ID" value="OXZ31071.1"/>
    <property type="molecule type" value="Genomic_DNA"/>
</dbReference>
<accession>A0A233VFA3</accession>
<gene>
    <name evidence="2" type="ORF">B9N55_09300</name>
</gene>
<organism evidence="2 3">
    <name type="scientific">Finegoldia magna</name>
    <name type="common">Peptostreptococcus magnus</name>
    <dbReference type="NCBI Taxonomy" id="1260"/>
    <lineage>
        <taxon>Bacteria</taxon>
        <taxon>Bacillati</taxon>
        <taxon>Bacillota</taxon>
        <taxon>Tissierellia</taxon>
        <taxon>Tissierellales</taxon>
        <taxon>Peptoniphilaceae</taxon>
        <taxon>Finegoldia</taxon>
    </lineage>
</organism>
<evidence type="ECO:0000313" key="3">
    <source>
        <dbReference type="Proteomes" id="UP000215546"/>
    </source>
</evidence>
<reference evidence="3" key="1">
    <citation type="submission" date="2017-04" db="EMBL/GenBank/DDBJ databases">
        <title>Finegoldia magna isolated from orthopedic joint implant-associated infections.</title>
        <authorList>
            <person name="Bjorklund S."/>
            <person name="Bruggemann H."/>
            <person name="Jensen A."/>
            <person name="Hellmark B."/>
            <person name="Soderquist B."/>
        </authorList>
    </citation>
    <scope>NUCLEOTIDE SEQUENCE [LARGE SCALE GENOMIC DNA]</scope>
    <source>
        <strain evidence="3">12T273</strain>
    </source>
</reference>
<feature type="transmembrane region" description="Helical" evidence="1">
    <location>
        <begin position="195"/>
        <end position="228"/>
    </location>
</feature>
<name>A0A233VFA3_FINMA</name>
<protein>
    <submittedName>
        <fullName evidence="2">Uncharacterized protein</fullName>
    </submittedName>
</protein>
<dbReference type="RefSeq" id="WP_094209106.1">
    <property type="nucleotide sequence ID" value="NZ_NDYE01000021.1"/>
</dbReference>
<evidence type="ECO:0000256" key="1">
    <source>
        <dbReference type="SAM" id="Phobius"/>
    </source>
</evidence>
<evidence type="ECO:0000313" key="2">
    <source>
        <dbReference type="EMBL" id="OXZ31071.1"/>
    </source>
</evidence>